<proteinExistence type="predicted"/>
<dbReference type="InterPro" id="IPR003615">
    <property type="entry name" value="HNH_nuc"/>
</dbReference>
<organism evidence="2 3">
    <name type="scientific">Aplosporella prunicola CBS 121167</name>
    <dbReference type="NCBI Taxonomy" id="1176127"/>
    <lineage>
        <taxon>Eukaryota</taxon>
        <taxon>Fungi</taxon>
        <taxon>Dikarya</taxon>
        <taxon>Ascomycota</taxon>
        <taxon>Pezizomycotina</taxon>
        <taxon>Dothideomycetes</taxon>
        <taxon>Dothideomycetes incertae sedis</taxon>
        <taxon>Botryosphaeriales</taxon>
        <taxon>Aplosporellaceae</taxon>
        <taxon>Aplosporella</taxon>
    </lineage>
</organism>
<dbReference type="Proteomes" id="UP000799438">
    <property type="component" value="Unassembled WGS sequence"/>
</dbReference>
<sequence>MEVDHEPKMVPSISELLDQNSRQLEELQKQLSNASQATVGNGINTIREYVYARERYSELVYDSLQLSLQAVTPSKDQASAKEIIREIETAIAWHVRQLYCFHYKGREDVVLEVWTQGDEVDLDKAYSNAIDTTFRKGLTGDYDLIEFRKGLIMVYQPDGGQDWSAGLWCPITKQYHRYDEVTAFQIVPCIIGLQPEEAHNNIWSPSNGLLMTKSLETAFNNRHLAIVPDSKDQDALNVVVLTTNEQHLNYKVCEDDGKPVLLRDLDNTRLQFLTPTRPAKRHLYALALYTVFARRRTAVDGWETDRDRVTSGKYWGPSGSLIPKSSVVSLAKEVGKITNLAEISYLLL</sequence>
<evidence type="ECO:0000313" key="2">
    <source>
        <dbReference type="EMBL" id="KAF2144233.1"/>
    </source>
</evidence>
<dbReference type="EMBL" id="ML995480">
    <property type="protein sequence ID" value="KAF2144233.1"/>
    <property type="molecule type" value="Genomic_DNA"/>
</dbReference>
<dbReference type="GeneID" id="54302969"/>
<gene>
    <name evidence="2" type="ORF">K452DRAFT_345721</name>
</gene>
<name>A0A6A6BLF8_9PEZI</name>
<dbReference type="Pfam" id="PF13391">
    <property type="entry name" value="HNH_2"/>
    <property type="match status" value="1"/>
</dbReference>
<accession>A0A6A6BLF8</accession>
<protein>
    <recommendedName>
        <fullName evidence="1">HNH nuclease domain-containing protein</fullName>
    </recommendedName>
</protein>
<keyword evidence="3" id="KW-1185">Reference proteome</keyword>
<reference evidence="2" key="1">
    <citation type="journal article" date="2020" name="Stud. Mycol.">
        <title>101 Dothideomycetes genomes: a test case for predicting lifestyles and emergence of pathogens.</title>
        <authorList>
            <person name="Haridas S."/>
            <person name="Albert R."/>
            <person name="Binder M."/>
            <person name="Bloem J."/>
            <person name="Labutti K."/>
            <person name="Salamov A."/>
            <person name="Andreopoulos B."/>
            <person name="Baker S."/>
            <person name="Barry K."/>
            <person name="Bills G."/>
            <person name="Bluhm B."/>
            <person name="Cannon C."/>
            <person name="Castanera R."/>
            <person name="Culley D."/>
            <person name="Daum C."/>
            <person name="Ezra D."/>
            <person name="Gonzalez J."/>
            <person name="Henrissat B."/>
            <person name="Kuo A."/>
            <person name="Liang C."/>
            <person name="Lipzen A."/>
            <person name="Lutzoni F."/>
            <person name="Magnuson J."/>
            <person name="Mondo S."/>
            <person name="Nolan M."/>
            <person name="Ohm R."/>
            <person name="Pangilinan J."/>
            <person name="Park H.-J."/>
            <person name="Ramirez L."/>
            <person name="Alfaro M."/>
            <person name="Sun H."/>
            <person name="Tritt A."/>
            <person name="Yoshinaga Y."/>
            <person name="Zwiers L.-H."/>
            <person name="Turgeon B."/>
            <person name="Goodwin S."/>
            <person name="Spatafora J."/>
            <person name="Crous P."/>
            <person name="Grigoriev I."/>
        </authorList>
    </citation>
    <scope>NUCLEOTIDE SEQUENCE</scope>
    <source>
        <strain evidence="2">CBS 121167</strain>
    </source>
</reference>
<dbReference type="RefSeq" id="XP_033399945.1">
    <property type="nucleotide sequence ID" value="XM_033545461.1"/>
</dbReference>
<feature type="domain" description="HNH nuclease" evidence="1">
    <location>
        <begin position="194"/>
        <end position="227"/>
    </location>
</feature>
<dbReference type="AlphaFoldDB" id="A0A6A6BLF8"/>
<evidence type="ECO:0000259" key="1">
    <source>
        <dbReference type="Pfam" id="PF13391"/>
    </source>
</evidence>
<dbReference type="OrthoDB" id="5386595at2759"/>
<evidence type="ECO:0000313" key="3">
    <source>
        <dbReference type="Proteomes" id="UP000799438"/>
    </source>
</evidence>